<dbReference type="Pfam" id="PF12729">
    <property type="entry name" value="4HB_MCP_1"/>
    <property type="match status" value="1"/>
</dbReference>
<dbReference type="GO" id="GO:0006935">
    <property type="term" value="P:chemotaxis"/>
    <property type="evidence" value="ECO:0007669"/>
    <property type="project" value="UniProtKB-ARBA"/>
</dbReference>
<dbReference type="AlphaFoldDB" id="A0A0H3ADY5"/>
<feature type="domain" description="Methyl-accepting transducer" evidence="6">
    <location>
        <begin position="394"/>
        <end position="630"/>
    </location>
</feature>
<evidence type="ECO:0000259" key="7">
    <source>
        <dbReference type="PROSITE" id="PS50885"/>
    </source>
</evidence>
<dbReference type="SMART" id="SM00304">
    <property type="entry name" value="HAMP"/>
    <property type="match status" value="1"/>
</dbReference>
<keyword evidence="5" id="KW-0472">Membrane</keyword>
<dbReference type="KEGG" id="vco:VC0395_0207"/>
<accession>A0A0H3ADY5</accession>
<dbReference type="Gene3D" id="1.10.287.950">
    <property type="entry name" value="Methyl-accepting chemotaxis protein"/>
    <property type="match status" value="1"/>
</dbReference>
<dbReference type="PANTHER" id="PTHR32089">
    <property type="entry name" value="METHYL-ACCEPTING CHEMOTAXIS PROTEIN MCPB"/>
    <property type="match status" value="1"/>
</dbReference>
<protein>
    <submittedName>
        <fullName evidence="8">Methyl-accepting chemotaxis protein</fullName>
    </submittedName>
</protein>
<dbReference type="PROSITE" id="PS50885">
    <property type="entry name" value="HAMP"/>
    <property type="match status" value="1"/>
</dbReference>
<dbReference type="eggNOG" id="COG4192">
    <property type="taxonomic scope" value="Bacteria"/>
</dbReference>
<dbReference type="CDD" id="cd11386">
    <property type="entry name" value="MCP_signal"/>
    <property type="match status" value="1"/>
</dbReference>
<proteinExistence type="inferred from homology"/>
<evidence type="ECO:0000313" key="8">
    <source>
        <dbReference type="EMBL" id="ABQ18554.1"/>
    </source>
</evidence>
<evidence type="ECO:0000256" key="2">
    <source>
        <dbReference type="ARBA" id="ARBA00023224"/>
    </source>
</evidence>
<comment type="similarity">
    <text evidence="3">Belongs to the methyl-accepting chemotaxis (MCP) protein family.</text>
</comment>
<evidence type="ECO:0000256" key="1">
    <source>
        <dbReference type="ARBA" id="ARBA00004370"/>
    </source>
</evidence>
<dbReference type="InterPro" id="IPR003660">
    <property type="entry name" value="HAMP_dom"/>
</dbReference>
<dbReference type="SUPFAM" id="SSF58104">
    <property type="entry name" value="Methyl-accepting chemotaxis protein (MCP) signaling domain"/>
    <property type="match status" value="1"/>
</dbReference>
<keyword evidence="5" id="KW-0812">Transmembrane</keyword>
<gene>
    <name evidence="8" type="ordered locus">VC0395_0207</name>
</gene>
<dbReference type="PROSITE" id="PS50111">
    <property type="entry name" value="CHEMOTAXIS_TRANSDUC_2"/>
    <property type="match status" value="1"/>
</dbReference>
<feature type="transmembrane region" description="Helical" evidence="5">
    <location>
        <begin position="12"/>
        <end position="33"/>
    </location>
</feature>
<evidence type="ECO:0000259" key="6">
    <source>
        <dbReference type="PROSITE" id="PS50111"/>
    </source>
</evidence>
<dbReference type="FunFam" id="1.10.287.950:FF:000001">
    <property type="entry name" value="Methyl-accepting chemotaxis sensory transducer"/>
    <property type="match status" value="1"/>
</dbReference>
<organism evidence="8 9">
    <name type="scientific">Vibrio cholerae serotype O1 (strain ATCC 39541 / Classical Ogawa 395 / O395)</name>
    <dbReference type="NCBI Taxonomy" id="345073"/>
    <lineage>
        <taxon>Bacteria</taxon>
        <taxon>Pseudomonadati</taxon>
        <taxon>Pseudomonadota</taxon>
        <taxon>Gammaproteobacteria</taxon>
        <taxon>Vibrionales</taxon>
        <taxon>Vibrionaceae</taxon>
        <taxon>Vibrio</taxon>
    </lineage>
</organism>
<feature type="transmembrane region" description="Helical" evidence="5">
    <location>
        <begin position="315"/>
        <end position="336"/>
    </location>
</feature>
<evidence type="ECO:0000256" key="5">
    <source>
        <dbReference type="SAM" id="Phobius"/>
    </source>
</evidence>
<dbReference type="KEGG" id="vcr:VC395_A1057"/>
<dbReference type="SMART" id="SM00283">
    <property type="entry name" value="MA"/>
    <property type="match status" value="1"/>
</dbReference>
<sequence>MNHEDRFMGLSIVQRIIAGFVLMLLLLILLGVISTLKIRGINDGLSEVSDRATPLVMAVAGLKEALQESNRWVLEFRTSEEAGELPQLSNKFKDQQARFRQLSQQMNALTDSTESQKQFQDVLQATNQFYSQADQVLTQHSEWVNALAQRRKLEIAFIRLEDTYQWAADLLLQQSSGQRSMRNKAELITSGIARDLKNIRRADAKTDLNELEKVLSKDIEMARKRLDRVLVPDDVKARYIANLNRLQELALGQNGLLATMRKAQQLENALLIQNQQVDASLASSLAKLDDMAKYAGSIAQQSRMLADAAVSSANFWIMAVSAISAAVALVIGYTTARSIQKPLQKINHELAYMARGDMTRRINYPTRCEFGALSRSIDILADKTGELLSQINAGSRHLVNEASRSAEISERAMARVQEQKSQTDQVAAAITELEVSATEVARSTDGAKDEVDRADAEAKQGRQKVATTRRITEQLASDMESAVGITHKLGEFSNNIGSILDVIRGIAEQTNLLALNAAIEAARAGDAGRGFAVVADEVRALATRTQTSTEEIQHMIENLQESSKQVVEVMGRSQEQTRACVEQTREMDSALQSIADRMGAIKEMADQVAHAAQEQIVVSQSVAHHVTGIAEVAHETEREARESANSSEVLADLAAKQQQLIAHFKV</sequence>
<evidence type="ECO:0000313" key="9">
    <source>
        <dbReference type="Proteomes" id="UP000000249"/>
    </source>
</evidence>
<dbReference type="eggNOG" id="COG0840">
    <property type="taxonomic scope" value="Bacteria"/>
</dbReference>
<dbReference type="Pfam" id="PF00015">
    <property type="entry name" value="MCPsignal"/>
    <property type="match status" value="1"/>
</dbReference>
<dbReference type="InterPro" id="IPR024478">
    <property type="entry name" value="HlyB_4HB_MCP"/>
</dbReference>
<name>A0A0H3ADY5_VIBC3</name>
<evidence type="ECO:0000256" key="3">
    <source>
        <dbReference type="ARBA" id="ARBA00029447"/>
    </source>
</evidence>
<evidence type="ECO:0000256" key="4">
    <source>
        <dbReference type="PROSITE-ProRule" id="PRU00284"/>
    </source>
</evidence>
<keyword evidence="2 4" id="KW-0807">Transducer</keyword>
<dbReference type="PANTHER" id="PTHR32089:SF70">
    <property type="entry name" value="ENERGY TAXIS MODULATING METHYL ACCEPTING SENSORY TRANSDUCER"/>
    <property type="match status" value="1"/>
</dbReference>
<dbReference type="GO" id="GO:0007165">
    <property type="term" value="P:signal transduction"/>
    <property type="evidence" value="ECO:0007669"/>
    <property type="project" value="UniProtKB-KW"/>
</dbReference>
<comment type="subcellular location">
    <subcellularLocation>
        <location evidence="1">Membrane</location>
    </subcellularLocation>
</comment>
<dbReference type="EMBL" id="CP000626">
    <property type="protein sequence ID" value="ABQ18554.1"/>
    <property type="molecule type" value="Genomic_DNA"/>
</dbReference>
<dbReference type="InterPro" id="IPR004089">
    <property type="entry name" value="MCPsignal_dom"/>
</dbReference>
<dbReference type="PATRIC" id="fig|345073.21.peg.3780"/>
<dbReference type="Proteomes" id="UP000000249">
    <property type="component" value="Chromosome 2"/>
</dbReference>
<feature type="domain" description="HAMP" evidence="7">
    <location>
        <begin position="337"/>
        <end position="389"/>
    </location>
</feature>
<keyword evidence="5" id="KW-1133">Transmembrane helix</keyword>
<reference evidence="8 9" key="1">
    <citation type="submission" date="2007-03" db="EMBL/GenBank/DDBJ databases">
        <authorList>
            <person name="Heidelberg J."/>
        </authorList>
    </citation>
    <scope>NUCLEOTIDE SEQUENCE [LARGE SCALE GENOMIC DNA]</scope>
    <source>
        <strain evidence="9">ATCC 39541 / Classical Ogawa 395 / O395</strain>
    </source>
</reference>
<dbReference type="GO" id="GO:0016020">
    <property type="term" value="C:membrane"/>
    <property type="evidence" value="ECO:0007669"/>
    <property type="project" value="UniProtKB-SubCell"/>
</dbReference>